<feature type="transmembrane region" description="Helical" evidence="10">
    <location>
        <begin position="256"/>
        <end position="277"/>
    </location>
</feature>
<sequence>MRNFYLAGILFFLLFSGRLSAQDNTDSTSIKWVDISRISLSQTLERNVDYAYIGPKESLPGKYSSLSFKHSRSIHRKYVEDENVTRKIILRFKATNRADTAVSVWFYGGYYYWDITMFRENNGSLQPIQSITPDIKNEISYRYLTLPPHDSAVFVAELIPVRTYLNTIRPKLVSPAYLGSFINDTYSTNNEAKTFTYLFCGLLLMMILFSLANFVQGGNLEFLYYSGYAFFVGLMLLIKAVYSYHSSKMSFFQEGYLDYVMLCIGHLFYMLFIQRYLATKRNHPFLHKLYNFGILLLVFSITVFSIAHFFTDYYAIEKHVENITKVLLLVMVLIFCVYSLKRWKNKLLRFLFWGNLFLFVFALMSQLIISFELIPRSYPYIFRSAVVHYEMGLLLELVFFLAGLNYKNRRQLIASARERERLKAENQMNEYEKEIAVYKAQQQERERISADMHDELGSGMTAIRLMSEIARNKMKENTPVEIEKISHSADEVLNKMNAIIWSMNSGNDTVDNLVSYIRAYAIEYFEYTPIDCRIQTPDEIEPMELTGEKRRNVFLCVKETLNNALKHSKATELRIDITINTALIIVIRDNGVGIITDKVRQFGNGLKNIAKRMESIGGTYEIKNEEGTVTTLKLPLEAH</sequence>
<keyword evidence="10" id="KW-1133">Transmembrane helix</keyword>
<dbReference type="SUPFAM" id="SSF55874">
    <property type="entry name" value="ATPase domain of HSP90 chaperone/DNA topoisomerase II/histidine kinase"/>
    <property type="match status" value="1"/>
</dbReference>
<proteinExistence type="predicted"/>
<comment type="catalytic activity">
    <reaction evidence="1">
        <text>ATP + protein L-histidine = ADP + protein N-phospho-L-histidine.</text>
        <dbReference type="EC" id="2.7.13.3"/>
    </reaction>
</comment>
<organism evidence="13 14">
    <name type="scientific">Terrimonas ginsenosidimutans</name>
    <dbReference type="NCBI Taxonomy" id="2908004"/>
    <lineage>
        <taxon>Bacteria</taxon>
        <taxon>Pseudomonadati</taxon>
        <taxon>Bacteroidota</taxon>
        <taxon>Chitinophagia</taxon>
        <taxon>Chitinophagales</taxon>
        <taxon>Chitinophagaceae</taxon>
        <taxon>Terrimonas</taxon>
    </lineage>
</organism>
<gene>
    <name evidence="13" type="ORF">LZZ85_23530</name>
</gene>
<keyword evidence="14" id="KW-1185">Reference proteome</keyword>
<dbReference type="CDD" id="cd16917">
    <property type="entry name" value="HATPase_UhpB-NarQ-NarX-like"/>
    <property type="match status" value="1"/>
</dbReference>
<evidence type="ECO:0000256" key="1">
    <source>
        <dbReference type="ARBA" id="ARBA00000085"/>
    </source>
</evidence>
<evidence type="ECO:0000259" key="12">
    <source>
        <dbReference type="PROSITE" id="PS50109"/>
    </source>
</evidence>
<dbReference type="RefSeq" id="WP_237875904.1">
    <property type="nucleotide sequence ID" value="NZ_JAKLTR010000019.1"/>
</dbReference>
<dbReference type="EMBL" id="JAKLTR010000019">
    <property type="protein sequence ID" value="MCG2617288.1"/>
    <property type="molecule type" value="Genomic_DNA"/>
</dbReference>
<evidence type="ECO:0000256" key="8">
    <source>
        <dbReference type="ARBA" id="ARBA00023012"/>
    </source>
</evidence>
<dbReference type="GO" id="GO:0016301">
    <property type="term" value="F:kinase activity"/>
    <property type="evidence" value="ECO:0007669"/>
    <property type="project" value="UniProtKB-KW"/>
</dbReference>
<keyword evidence="9" id="KW-0175">Coiled coil</keyword>
<dbReference type="Pfam" id="PF07730">
    <property type="entry name" value="HisKA_3"/>
    <property type="match status" value="1"/>
</dbReference>
<evidence type="ECO:0000256" key="10">
    <source>
        <dbReference type="SAM" id="Phobius"/>
    </source>
</evidence>
<protein>
    <recommendedName>
        <fullName evidence="2">histidine kinase</fullName>
        <ecNumber evidence="2">2.7.13.3</ecNumber>
    </recommendedName>
</protein>
<accession>A0ABS9KYA0</accession>
<dbReference type="Pfam" id="PF07695">
    <property type="entry name" value="7TMR-DISM_7TM"/>
    <property type="match status" value="1"/>
</dbReference>
<feature type="signal peptide" evidence="11">
    <location>
        <begin position="1"/>
        <end position="21"/>
    </location>
</feature>
<keyword evidence="10" id="KW-0472">Membrane</keyword>
<evidence type="ECO:0000256" key="6">
    <source>
        <dbReference type="ARBA" id="ARBA00022777"/>
    </source>
</evidence>
<keyword evidence="5" id="KW-0547">Nucleotide-binding</keyword>
<comment type="caution">
    <text evidence="13">The sequence shown here is derived from an EMBL/GenBank/DDBJ whole genome shotgun (WGS) entry which is preliminary data.</text>
</comment>
<dbReference type="InterPro" id="IPR011623">
    <property type="entry name" value="7TMR_DISM_rcpt_extracell_dom1"/>
</dbReference>
<keyword evidence="7" id="KW-0067">ATP-binding</keyword>
<dbReference type="EC" id="2.7.13.3" evidence="2"/>
<feature type="transmembrane region" description="Helical" evidence="10">
    <location>
        <begin position="289"/>
        <end position="310"/>
    </location>
</feature>
<feature type="chain" id="PRO_5045797946" description="histidine kinase" evidence="11">
    <location>
        <begin position="22"/>
        <end position="639"/>
    </location>
</feature>
<keyword evidence="10" id="KW-0812">Transmembrane</keyword>
<dbReference type="InterPro" id="IPR011712">
    <property type="entry name" value="Sig_transdc_His_kin_sub3_dim/P"/>
</dbReference>
<evidence type="ECO:0000256" key="11">
    <source>
        <dbReference type="SAM" id="SignalP"/>
    </source>
</evidence>
<evidence type="ECO:0000256" key="3">
    <source>
        <dbReference type="ARBA" id="ARBA00022553"/>
    </source>
</evidence>
<keyword evidence="4" id="KW-0808">Transferase</keyword>
<keyword evidence="11" id="KW-0732">Signal</keyword>
<evidence type="ECO:0000313" key="14">
    <source>
        <dbReference type="Proteomes" id="UP001165367"/>
    </source>
</evidence>
<feature type="transmembrane region" description="Helical" evidence="10">
    <location>
        <begin position="222"/>
        <end position="244"/>
    </location>
</feature>
<evidence type="ECO:0000256" key="4">
    <source>
        <dbReference type="ARBA" id="ARBA00022679"/>
    </source>
</evidence>
<dbReference type="InterPro" id="IPR005467">
    <property type="entry name" value="His_kinase_dom"/>
</dbReference>
<dbReference type="Gene3D" id="3.30.565.10">
    <property type="entry name" value="Histidine kinase-like ATPase, C-terminal domain"/>
    <property type="match status" value="1"/>
</dbReference>
<dbReference type="PANTHER" id="PTHR24421:SF10">
    <property type="entry name" value="NITRATE_NITRITE SENSOR PROTEIN NARQ"/>
    <property type="match status" value="1"/>
</dbReference>
<dbReference type="PANTHER" id="PTHR24421">
    <property type="entry name" value="NITRATE/NITRITE SENSOR PROTEIN NARX-RELATED"/>
    <property type="match status" value="1"/>
</dbReference>
<feature type="coiled-coil region" evidence="9">
    <location>
        <begin position="414"/>
        <end position="448"/>
    </location>
</feature>
<keyword evidence="3" id="KW-0597">Phosphoprotein</keyword>
<keyword evidence="6 13" id="KW-0418">Kinase</keyword>
<dbReference type="InterPro" id="IPR036890">
    <property type="entry name" value="HATPase_C_sf"/>
</dbReference>
<feature type="transmembrane region" description="Helical" evidence="10">
    <location>
        <begin position="352"/>
        <end position="374"/>
    </location>
</feature>
<dbReference type="InterPro" id="IPR003594">
    <property type="entry name" value="HATPase_dom"/>
</dbReference>
<name>A0ABS9KYA0_9BACT</name>
<evidence type="ECO:0000313" key="13">
    <source>
        <dbReference type="EMBL" id="MCG2617288.1"/>
    </source>
</evidence>
<evidence type="ECO:0000256" key="7">
    <source>
        <dbReference type="ARBA" id="ARBA00022840"/>
    </source>
</evidence>
<dbReference type="PROSITE" id="PS50109">
    <property type="entry name" value="HIS_KIN"/>
    <property type="match status" value="1"/>
</dbReference>
<dbReference type="InterPro" id="IPR050482">
    <property type="entry name" value="Sensor_HK_TwoCompSys"/>
</dbReference>
<feature type="transmembrane region" description="Helical" evidence="10">
    <location>
        <begin position="195"/>
        <end position="215"/>
    </location>
</feature>
<evidence type="ECO:0000256" key="5">
    <source>
        <dbReference type="ARBA" id="ARBA00022741"/>
    </source>
</evidence>
<dbReference type="Gene3D" id="1.20.5.1930">
    <property type="match status" value="1"/>
</dbReference>
<dbReference type="Proteomes" id="UP001165367">
    <property type="component" value="Unassembled WGS sequence"/>
</dbReference>
<feature type="transmembrane region" description="Helical" evidence="10">
    <location>
        <begin position="386"/>
        <end position="406"/>
    </location>
</feature>
<feature type="domain" description="Histidine kinase" evidence="12">
    <location>
        <begin position="451"/>
        <end position="638"/>
    </location>
</feature>
<evidence type="ECO:0000256" key="9">
    <source>
        <dbReference type="SAM" id="Coils"/>
    </source>
</evidence>
<dbReference type="SMART" id="SM00387">
    <property type="entry name" value="HATPase_c"/>
    <property type="match status" value="1"/>
</dbReference>
<keyword evidence="8" id="KW-0902">Two-component regulatory system</keyword>
<feature type="transmembrane region" description="Helical" evidence="10">
    <location>
        <begin position="322"/>
        <end position="340"/>
    </location>
</feature>
<dbReference type="Pfam" id="PF02518">
    <property type="entry name" value="HATPase_c"/>
    <property type="match status" value="1"/>
</dbReference>
<evidence type="ECO:0000256" key="2">
    <source>
        <dbReference type="ARBA" id="ARBA00012438"/>
    </source>
</evidence>
<reference evidence="13" key="1">
    <citation type="submission" date="2022-01" db="EMBL/GenBank/DDBJ databases">
        <authorList>
            <person name="Jo J.-H."/>
            <person name="Im W.-T."/>
        </authorList>
    </citation>
    <scope>NUCLEOTIDE SEQUENCE</scope>
    <source>
        <strain evidence="13">NA20</strain>
    </source>
</reference>